<protein>
    <submittedName>
        <fullName evidence="3">DUF3748 domain-containing protein</fullName>
    </submittedName>
</protein>
<evidence type="ECO:0000256" key="2">
    <source>
        <dbReference type="SAM" id="SignalP"/>
    </source>
</evidence>
<comment type="caution">
    <text evidence="3">The sequence shown here is derived from an EMBL/GenBank/DDBJ whole genome shotgun (WGS) entry which is preliminary data.</text>
</comment>
<dbReference type="PROSITE" id="PS51257">
    <property type="entry name" value="PROKAR_LIPOPROTEIN"/>
    <property type="match status" value="1"/>
</dbReference>
<feature type="chain" id="PRO_5017230517" evidence="2">
    <location>
        <begin position="30"/>
        <end position="460"/>
    </location>
</feature>
<keyword evidence="2" id="KW-0732">Signal</keyword>
<proteinExistence type="predicted"/>
<evidence type="ECO:0000256" key="1">
    <source>
        <dbReference type="SAM" id="MobiDB-lite"/>
    </source>
</evidence>
<dbReference type="Gene3D" id="2.120.10.30">
    <property type="entry name" value="TolB, C-terminal domain"/>
    <property type="match status" value="1"/>
</dbReference>
<keyword evidence="4" id="KW-1185">Reference proteome</keyword>
<feature type="region of interest" description="Disordered" evidence="1">
    <location>
        <begin position="162"/>
        <end position="191"/>
    </location>
</feature>
<reference evidence="3 4" key="1">
    <citation type="submission" date="2018-08" db="EMBL/GenBank/DDBJ databases">
        <title>Pallidiluteibacterium maritimus gen. nov., sp. nov., isolated from coastal sediment.</title>
        <authorList>
            <person name="Zhou L.Y."/>
        </authorList>
    </citation>
    <scope>NUCLEOTIDE SEQUENCE [LARGE SCALE GENOMIC DNA]</scope>
    <source>
        <strain evidence="3 4">XSD2</strain>
    </source>
</reference>
<dbReference type="InterPro" id="IPR011042">
    <property type="entry name" value="6-blade_b-propeller_TolB-like"/>
</dbReference>
<accession>A0A399SZL5</accession>
<sequence>MIYLRTYGRLNPAYMLTLLMALVMVACHPAGSEKHNKQIFMKEKQLSFSAKNHALDNNDNFSPDDRFLCYDTRGTVLNFDLANCKSIEKIEITSGEETVLWAPESVTGEQAAPGVAAVSYHPFDDKVIFIHGPLLEEVAERGYYGIRNRSGVEVSADGKGSVTKVDMRDGATDRPTIPGAQRGGTHRHEYTRDGNRIGFTYDDFLQQDYDRTIGYMMPHPKAPAGYTHYFAVLVKPKKKGSSKAGEIEKAFGDSWVDAAGKIRAFVGQVRSENGVDFQNDLFVAEIPDSVDITSADSGDAENYPEPPQGIVVRRLTHDGGVSGIVRGSFDGRQIAFLMNDKNGVAQVNTIDVLGDDPARQVTNFESDAAFLRWHPNDEWIFSVVKGNIAATCVRAGKDFGQTVLLTNDQQLRSQLVVSRNGKMLAYNIDVPGATETGEEKAFMQIFVMEVEMEKMNAAIQ</sequence>
<evidence type="ECO:0000313" key="3">
    <source>
        <dbReference type="EMBL" id="RIJ48139.1"/>
    </source>
</evidence>
<dbReference type="AlphaFoldDB" id="A0A399SZL5"/>
<gene>
    <name evidence="3" type="ORF">D1614_10385</name>
</gene>
<dbReference type="SUPFAM" id="SSF82171">
    <property type="entry name" value="DPP6 N-terminal domain-like"/>
    <property type="match status" value="1"/>
</dbReference>
<dbReference type="EMBL" id="QWGR01000005">
    <property type="protein sequence ID" value="RIJ48139.1"/>
    <property type="molecule type" value="Genomic_DNA"/>
</dbReference>
<evidence type="ECO:0000313" key="4">
    <source>
        <dbReference type="Proteomes" id="UP000265926"/>
    </source>
</evidence>
<dbReference type="InterPro" id="IPR022223">
    <property type="entry name" value="DUF3748"/>
</dbReference>
<dbReference type="Pfam" id="PF12566">
    <property type="entry name" value="DUF3748"/>
    <property type="match status" value="1"/>
</dbReference>
<feature type="signal peptide" evidence="2">
    <location>
        <begin position="1"/>
        <end position="29"/>
    </location>
</feature>
<name>A0A399SZL5_9BACT</name>
<organism evidence="3 4">
    <name type="scientific">Maribellus luteus</name>
    <dbReference type="NCBI Taxonomy" id="2305463"/>
    <lineage>
        <taxon>Bacteria</taxon>
        <taxon>Pseudomonadati</taxon>
        <taxon>Bacteroidota</taxon>
        <taxon>Bacteroidia</taxon>
        <taxon>Marinilabiliales</taxon>
        <taxon>Prolixibacteraceae</taxon>
        <taxon>Maribellus</taxon>
    </lineage>
</organism>
<dbReference type="Proteomes" id="UP000265926">
    <property type="component" value="Unassembled WGS sequence"/>
</dbReference>
<dbReference type="OrthoDB" id="626010at2"/>